<evidence type="ECO:0000256" key="2">
    <source>
        <dbReference type="ARBA" id="ARBA00023125"/>
    </source>
</evidence>
<dbReference type="InterPro" id="IPR011991">
    <property type="entry name" value="ArsR-like_HTH"/>
</dbReference>
<dbReference type="InterPro" id="IPR036390">
    <property type="entry name" value="WH_DNA-bd_sf"/>
</dbReference>
<reference evidence="6" key="1">
    <citation type="journal article" date="2020" name="mSystems">
        <title>Genome- and Community-Level Interaction Insights into Carbon Utilization and Element Cycling Functions of Hydrothermarchaeota in Hydrothermal Sediment.</title>
        <authorList>
            <person name="Zhou Z."/>
            <person name="Liu Y."/>
            <person name="Xu W."/>
            <person name="Pan J."/>
            <person name="Luo Z.H."/>
            <person name="Li M."/>
        </authorList>
    </citation>
    <scope>NUCLEOTIDE SEQUENCE [LARGE SCALE GENOMIC DNA]</scope>
    <source>
        <strain evidence="6">SpSt-192</strain>
    </source>
</reference>
<dbReference type="PANTHER" id="PTHR30136:SF24">
    <property type="entry name" value="HTH-TYPE TRANSCRIPTIONAL REPRESSOR ALLR"/>
    <property type="match status" value="1"/>
</dbReference>
<dbReference type="GO" id="GO:0003677">
    <property type="term" value="F:DNA binding"/>
    <property type="evidence" value="ECO:0007669"/>
    <property type="project" value="UniProtKB-KW"/>
</dbReference>
<dbReference type="GO" id="GO:0045892">
    <property type="term" value="P:negative regulation of DNA-templated transcription"/>
    <property type="evidence" value="ECO:0007669"/>
    <property type="project" value="TreeGrafter"/>
</dbReference>
<dbReference type="Pfam" id="PF01614">
    <property type="entry name" value="IclR_C"/>
    <property type="match status" value="1"/>
</dbReference>
<evidence type="ECO:0000256" key="3">
    <source>
        <dbReference type="ARBA" id="ARBA00023163"/>
    </source>
</evidence>
<organism evidence="6">
    <name type="scientific">Thermorudis sp</name>
    <dbReference type="NCBI Taxonomy" id="1969470"/>
    <lineage>
        <taxon>Bacteria</taxon>
        <taxon>Pseudomonadati</taxon>
        <taxon>Thermomicrobiota</taxon>
        <taxon>Thermomicrobia</taxon>
        <taxon>Thermomicrobia incertae sedis</taxon>
        <taxon>Thermorudis</taxon>
    </lineage>
</organism>
<evidence type="ECO:0000256" key="1">
    <source>
        <dbReference type="ARBA" id="ARBA00023015"/>
    </source>
</evidence>
<dbReference type="CDD" id="cd00090">
    <property type="entry name" value="HTH_ARSR"/>
    <property type="match status" value="1"/>
</dbReference>
<protein>
    <submittedName>
        <fullName evidence="6">IclR family transcriptional regulator</fullName>
    </submittedName>
</protein>
<dbReference type="InterPro" id="IPR050707">
    <property type="entry name" value="HTH_MetabolicPath_Reg"/>
</dbReference>
<dbReference type="SMART" id="SM00346">
    <property type="entry name" value="HTH_ICLR"/>
    <property type="match status" value="1"/>
</dbReference>
<keyword evidence="2" id="KW-0238">DNA-binding</keyword>
<evidence type="ECO:0000259" key="5">
    <source>
        <dbReference type="PROSITE" id="PS51078"/>
    </source>
</evidence>
<dbReference type="InterPro" id="IPR005471">
    <property type="entry name" value="Tscrpt_reg_IclR_N"/>
</dbReference>
<feature type="domain" description="HTH iclR-type" evidence="4">
    <location>
        <begin position="6"/>
        <end position="67"/>
    </location>
</feature>
<keyword evidence="1" id="KW-0805">Transcription regulation</keyword>
<dbReference type="PROSITE" id="PS51078">
    <property type="entry name" value="ICLR_ED"/>
    <property type="match status" value="1"/>
</dbReference>
<evidence type="ECO:0000313" key="6">
    <source>
        <dbReference type="EMBL" id="HEX70154.1"/>
    </source>
</evidence>
<gene>
    <name evidence="6" type="ORF">ENP13_02790</name>
</gene>
<keyword evidence="3" id="KW-0804">Transcription</keyword>
<sequence>MSRSEAVGGQRVVTILLAVADLGPSVSVRELADRTGIPQSSVYRYLKLLRVEGLVWTTRAGRYTVGPRAVQLAQRFTESFDLVAVCRPVMQRLASETQETVALVVAVGHRAICVETVESRQGLRYSFTRGATLPLLRGASAKALLPYLRQAVIERAMDEAGLDPAARATLWAEIARIRERGYAESEGEVDVGVWAVGVPILAPGGQLLAALSVIAPVARLDAARRQALRHMTLSAAESIYWRLDGREGNERFVRRA</sequence>
<dbReference type="GO" id="GO:0003700">
    <property type="term" value="F:DNA-binding transcription factor activity"/>
    <property type="evidence" value="ECO:0007669"/>
    <property type="project" value="TreeGrafter"/>
</dbReference>
<proteinExistence type="predicted"/>
<dbReference type="Gene3D" id="3.30.450.40">
    <property type="match status" value="1"/>
</dbReference>
<dbReference type="SUPFAM" id="SSF46785">
    <property type="entry name" value="Winged helix' DNA-binding domain"/>
    <property type="match status" value="1"/>
</dbReference>
<feature type="domain" description="IclR-ED" evidence="5">
    <location>
        <begin position="68"/>
        <end position="245"/>
    </location>
</feature>
<dbReference type="Gene3D" id="1.10.10.10">
    <property type="entry name" value="Winged helix-like DNA-binding domain superfamily/Winged helix DNA-binding domain"/>
    <property type="match status" value="1"/>
</dbReference>
<dbReference type="PROSITE" id="PS51077">
    <property type="entry name" value="HTH_ICLR"/>
    <property type="match status" value="1"/>
</dbReference>
<dbReference type="PANTHER" id="PTHR30136">
    <property type="entry name" value="HELIX-TURN-HELIX TRANSCRIPTIONAL REGULATOR, ICLR FAMILY"/>
    <property type="match status" value="1"/>
</dbReference>
<accession>A0A7C3AR27</accession>
<dbReference type="AlphaFoldDB" id="A0A7C3AR27"/>
<dbReference type="SUPFAM" id="SSF55781">
    <property type="entry name" value="GAF domain-like"/>
    <property type="match status" value="1"/>
</dbReference>
<comment type="caution">
    <text evidence="6">The sequence shown here is derived from an EMBL/GenBank/DDBJ whole genome shotgun (WGS) entry which is preliminary data.</text>
</comment>
<dbReference type="Pfam" id="PF09339">
    <property type="entry name" value="HTH_IclR"/>
    <property type="match status" value="1"/>
</dbReference>
<dbReference type="InterPro" id="IPR036388">
    <property type="entry name" value="WH-like_DNA-bd_sf"/>
</dbReference>
<evidence type="ECO:0000259" key="4">
    <source>
        <dbReference type="PROSITE" id="PS51077"/>
    </source>
</evidence>
<dbReference type="InterPro" id="IPR029016">
    <property type="entry name" value="GAF-like_dom_sf"/>
</dbReference>
<dbReference type="InterPro" id="IPR014757">
    <property type="entry name" value="Tscrpt_reg_IclR_C"/>
</dbReference>
<name>A0A7C3AR27_9BACT</name>
<dbReference type="EMBL" id="DSID01000220">
    <property type="protein sequence ID" value="HEX70154.1"/>
    <property type="molecule type" value="Genomic_DNA"/>
</dbReference>